<sequence length="269" mass="30821">MLYICSLNSQNVNNRSKSTRYSRRKQAARSNATLFTSSSENNEDYSLLAPNLSIPQVTEEIVSNNLEGNSSNTFDSHNSEFSCDSSDRYLSGSSITDDDIILPLETDEGFFPLQQLVCRYAEERKISQLNKNENKICLGPFNMQHKLKNRPLIQDVCEPQFTGWKTEKFVLKLNKANNCVKMKSGDLVLIDNIATSQLDQSILIIGRKFEKVVEYFNIPCSSELLFIHLVSQLSYLQSWKLSDIRDKMIRFPMLDDETRSVVMPLLHLQ</sequence>
<evidence type="ECO:0000313" key="1">
    <source>
        <dbReference type="EMBL" id="CAI6342722.1"/>
    </source>
</evidence>
<dbReference type="AlphaFoldDB" id="A0AAV0VIE3"/>
<organism evidence="1 2">
    <name type="scientific">Macrosiphum euphorbiae</name>
    <name type="common">potato aphid</name>
    <dbReference type="NCBI Taxonomy" id="13131"/>
    <lineage>
        <taxon>Eukaryota</taxon>
        <taxon>Metazoa</taxon>
        <taxon>Ecdysozoa</taxon>
        <taxon>Arthropoda</taxon>
        <taxon>Hexapoda</taxon>
        <taxon>Insecta</taxon>
        <taxon>Pterygota</taxon>
        <taxon>Neoptera</taxon>
        <taxon>Paraneoptera</taxon>
        <taxon>Hemiptera</taxon>
        <taxon>Sternorrhyncha</taxon>
        <taxon>Aphidomorpha</taxon>
        <taxon>Aphidoidea</taxon>
        <taxon>Aphididae</taxon>
        <taxon>Macrosiphini</taxon>
        <taxon>Macrosiphum</taxon>
    </lineage>
</organism>
<proteinExistence type="predicted"/>
<protein>
    <submittedName>
        <fullName evidence="1">Uncharacterized protein</fullName>
    </submittedName>
</protein>
<dbReference type="Proteomes" id="UP001160148">
    <property type="component" value="Unassembled WGS sequence"/>
</dbReference>
<accession>A0AAV0VIE3</accession>
<comment type="caution">
    <text evidence="1">The sequence shown here is derived from an EMBL/GenBank/DDBJ whole genome shotgun (WGS) entry which is preliminary data.</text>
</comment>
<reference evidence="1 2" key="1">
    <citation type="submission" date="2023-01" db="EMBL/GenBank/DDBJ databases">
        <authorList>
            <person name="Whitehead M."/>
        </authorList>
    </citation>
    <scope>NUCLEOTIDE SEQUENCE [LARGE SCALE GENOMIC DNA]</scope>
</reference>
<keyword evidence="2" id="KW-1185">Reference proteome</keyword>
<name>A0AAV0VIE3_9HEMI</name>
<evidence type="ECO:0000313" key="2">
    <source>
        <dbReference type="Proteomes" id="UP001160148"/>
    </source>
</evidence>
<gene>
    <name evidence="1" type="ORF">MEUPH1_LOCUS82</name>
</gene>
<dbReference type="EMBL" id="CARXXK010000001">
    <property type="protein sequence ID" value="CAI6342722.1"/>
    <property type="molecule type" value="Genomic_DNA"/>
</dbReference>